<dbReference type="CDD" id="cd22269">
    <property type="entry name" value="DPBB_EG45-like"/>
    <property type="match status" value="1"/>
</dbReference>
<reference evidence="2 3" key="1">
    <citation type="submission" date="2019-01" db="EMBL/GenBank/DDBJ databases">
        <title>Sequencing of cultivated peanut Arachis hypogaea provides insights into genome evolution and oil improvement.</title>
        <authorList>
            <person name="Chen X."/>
        </authorList>
    </citation>
    <scope>NUCLEOTIDE SEQUENCE [LARGE SCALE GENOMIC DNA]</scope>
    <source>
        <strain evidence="3">cv. Fuhuasheng</strain>
        <tissue evidence="2">Leaves</tissue>
    </source>
</reference>
<dbReference type="AlphaFoldDB" id="A0A445C0S1"/>
<accession>A0A445C0S1</accession>
<protein>
    <recommendedName>
        <fullName evidence="1">Expansin-like EG45 domain-containing protein</fullName>
    </recommendedName>
</protein>
<dbReference type="Pfam" id="PF03330">
    <property type="entry name" value="DPBB_1"/>
    <property type="match status" value="1"/>
</dbReference>
<dbReference type="PROSITE" id="PS50842">
    <property type="entry name" value="EXPANSIN_EG45"/>
    <property type="match status" value="1"/>
</dbReference>
<evidence type="ECO:0000313" key="3">
    <source>
        <dbReference type="Proteomes" id="UP000289738"/>
    </source>
</evidence>
<proteinExistence type="predicted"/>
<organism evidence="2 3">
    <name type="scientific">Arachis hypogaea</name>
    <name type="common">Peanut</name>
    <dbReference type="NCBI Taxonomy" id="3818"/>
    <lineage>
        <taxon>Eukaryota</taxon>
        <taxon>Viridiplantae</taxon>
        <taxon>Streptophyta</taxon>
        <taxon>Embryophyta</taxon>
        <taxon>Tracheophyta</taxon>
        <taxon>Spermatophyta</taxon>
        <taxon>Magnoliopsida</taxon>
        <taxon>eudicotyledons</taxon>
        <taxon>Gunneridae</taxon>
        <taxon>Pentapetalae</taxon>
        <taxon>rosids</taxon>
        <taxon>fabids</taxon>
        <taxon>Fabales</taxon>
        <taxon>Fabaceae</taxon>
        <taxon>Papilionoideae</taxon>
        <taxon>50 kb inversion clade</taxon>
        <taxon>dalbergioids sensu lato</taxon>
        <taxon>Dalbergieae</taxon>
        <taxon>Pterocarpus clade</taxon>
        <taxon>Arachis</taxon>
    </lineage>
</organism>
<dbReference type="InterPro" id="IPR007112">
    <property type="entry name" value="Expansin/allergen_DPBB_dom"/>
</dbReference>
<dbReference type="InterPro" id="IPR009009">
    <property type="entry name" value="RlpA-like_DPBB"/>
</dbReference>
<dbReference type="PANTHER" id="PTHR47480:SF15">
    <property type="entry name" value="RARE LIPOPROTEIN A-LIKE DOUBLE-PSI BETA-BARREL PROTEIN"/>
    <property type="match status" value="1"/>
</dbReference>
<dbReference type="PANTHER" id="PTHR47480">
    <property type="entry name" value="EG45-LIKE DOMAIN CONTAINING PROTEIN"/>
    <property type="match status" value="1"/>
</dbReference>
<feature type="domain" description="Expansin-like EG45" evidence="1">
    <location>
        <begin position="85"/>
        <end position="197"/>
    </location>
</feature>
<name>A0A445C0S1_ARAHY</name>
<gene>
    <name evidence="2" type="ORF">Ahy_A08g040841</name>
</gene>
<evidence type="ECO:0000259" key="1">
    <source>
        <dbReference type="PROSITE" id="PS50842"/>
    </source>
</evidence>
<evidence type="ECO:0000313" key="2">
    <source>
        <dbReference type="EMBL" id="RYR44516.1"/>
    </source>
</evidence>
<sequence length="197" mass="21251">MENFVNGDFIVFLSSLINLKASPPIISCYLVNVSRRSPDQLFGGASIISSAMPMHKHKVSVHLLSFQALVFFLSIFIHFSHCDVGTASHYGPPFLPTACYGKDASEFPSSNMFASAGEGIWDNGAACGRQYQVRCISAAAPRTCIPGQLIQIKIVDRAQSTVSRPSRDGTSMVLSTTAFQAIANASASLINIEFQQV</sequence>
<dbReference type="EMBL" id="SDMP01000008">
    <property type="protein sequence ID" value="RYR44516.1"/>
    <property type="molecule type" value="Genomic_DNA"/>
</dbReference>
<dbReference type="Gene3D" id="2.40.40.10">
    <property type="entry name" value="RlpA-like domain"/>
    <property type="match status" value="1"/>
</dbReference>
<keyword evidence="3" id="KW-1185">Reference proteome</keyword>
<dbReference type="Proteomes" id="UP000289738">
    <property type="component" value="Chromosome A08"/>
</dbReference>
<dbReference type="InterPro" id="IPR036908">
    <property type="entry name" value="RlpA-like_sf"/>
</dbReference>
<comment type="caution">
    <text evidence="2">The sequence shown here is derived from an EMBL/GenBank/DDBJ whole genome shotgun (WGS) entry which is preliminary data.</text>
</comment>
<dbReference type="SUPFAM" id="SSF50685">
    <property type="entry name" value="Barwin-like endoglucanases"/>
    <property type="match status" value="1"/>
</dbReference>
<dbReference type="STRING" id="3818.A0A445C0S1"/>